<gene>
    <name evidence="2" type="ORF">BT96DRAFT_1010495</name>
</gene>
<evidence type="ECO:0000313" key="2">
    <source>
        <dbReference type="EMBL" id="KAE9382524.1"/>
    </source>
</evidence>
<dbReference type="EMBL" id="ML771404">
    <property type="protein sequence ID" value="KAE9382524.1"/>
    <property type="molecule type" value="Genomic_DNA"/>
</dbReference>
<protein>
    <submittedName>
        <fullName evidence="2">Uncharacterized protein</fullName>
    </submittedName>
</protein>
<feature type="region of interest" description="Disordered" evidence="1">
    <location>
        <begin position="1"/>
        <end position="20"/>
    </location>
</feature>
<name>A0A6A4GAM3_9AGAR</name>
<dbReference type="AlphaFoldDB" id="A0A6A4GAM3"/>
<feature type="compositionally biased region" description="Polar residues" evidence="1">
    <location>
        <begin position="1"/>
        <end position="11"/>
    </location>
</feature>
<proteinExistence type="predicted"/>
<evidence type="ECO:0000313" key="3">
    <source>
        <dbReference type="Proteomes" id="UP000799118"/>
    </source>
</evidence>
<dbReference type="Proteomes" id="UP000799118">
    <property type="component" value="Unassembled WGS sequence"/>
</dbReference>
<keyword evidence="3" id="KW-1185">Reference proteome</keyword>
<organism evidence="2 3">
    <name type="scientific">Gymnopus androsaceus JB14</name>
    <dbReference type="NCBI Taxonomy" id="1447944"/>
    <lineage>
        <taxon>Eukaryota</taxon>
        <taxon>Fungi</taxon>
        <taxon>Dikarya</taxon>
        <taxon>Basidiomycota</taxon>
        <taxon>Agaricomycotina</taxon>
        <taxon>Agaricomycetes</taxon>
        <taxon>Agaricomycetidae</taxon>
        <taxon>Agaricales</taxon>
        <taxon>Marasmiineae</taxon>
        <taxon>Omphalotaceae</taxon>
        <taxon>Gymnopus</taxon>
    </lineage>
</organism>
<sequence length="71" mass="8192">MSLQSLSNQESSHTDDVPDLVDVNLRLDLSPSKASKTKNKFRRRFGKEHLPKINYYLQALAKFDPKGMQEE</sequence>
<reference evidence="2" key="1">
    <citation type="journal article" date="2019" name="Environ. Microbiol.">
        <title>Fungal ecological strategies reflected in gene transcription - a case study of two litter decomposers.</title>
        <authorList>
            <person name="Barbi F."/>
            <person name="Kohler A."/>
            <person name="Barry K."/>
            <person name="Baskaran P."/>
            <person name="Daum C."/>
            <person name="Fauchery L."/>
            <person name="Ihrmark K."/>
            <person name="Kuo A."/>
            <person name="LaButti K."/>
            <person name="Lipzen A."/>
            <person name="Morin E."/>
            <person name="Grigoriev I.V."/>
            <person name="Henrissat B."/>
            <person name="Lindahl B."/>
            <person name="Martin F."/>
        </authorList>
    </citation>
    <scope>NUCLEOTIDE SEQUENCE</scope>
    <source>
        <strain evidence="2">JB14</strain>
    </source>
</reference>
<evidence type="ECO:0000256" key="1">
    <source>
        <dbReference type="SAM" id="MobiDB-lite"/>
    </source>
</evidence>
<accession>A0A6A4GAM3</accession>